<dbReference type="KEGG" id="mech:Q9L42_021055"/>
<dbReference type="Pfam" id="PF23130">
    <property type="entry name" value="IcmW"/>
    <property type="match status" value="1"/>
</dbReference>
<proteinExistence type="predicted"/>
<dbReference type="Proteomes" id="UP001225378">
    <property type="component" value="Plasmid unnamed2"/>
</dbReference>
<dbReference type="AlphaFoldDB" id="A0AAU7P0L8"/>
<evidence type="ECO:0000313" key="1">
    <source>
        <dbReference type="EMBL" id="XBS22798.1"/>
    </source>
</evidence>
<organism evidence="1 2">
    <name type="scientific">Methylomarinum roseum</name>
    <dbReference type="NCBI Taxonomy" id="3067653"/>
    <lineage>
        <taxon>Bacteria</taxon>
        <taxon>Pseudomonadati</taxon>
        <taxon>Pseudomonadota</taxon>
        <taxon>Gammaproteobacteria</taxon>
        <taxon>Methylococcales</taxon>
        <taxon>Methylococcaceae</taxon>
        <taxon>Methylomarinum</taxon>
    </lineage>
</organism>
<keyword evidence="1" id="KW-0614">Plasmid</keyword>
<sequence>MLYDPNPLEDRVLKEWADQIHKDLWKTAQNMEQSEDWLYDQAGDTFLMACVRLAQVFDTEIRHAGIFIENNREKIAFIYGLAYLSTCKSLRLLNLAGQRQPGLGGDIIQVCIDQLKKESRHEAQCNIVLMRIKQIIKMDCYQRIFGRDRRQLVLQFFDEIRNEEQEIYE</sequence>
<protein>
    <submittedName>
        <fullName evidence="1">Uncharacterized protein</fullName>
    </submittedName>
</protein>
<keyword evidence="2" id="KW-1185">Reference proteome</keyword>
<evidence type="ECO:0000313" key="2">
    <source>
        <dbReference type="Proteomes" id="UP001225378"/>
    </source>
</evidence>
<dbReference type="EMBL" id="CP157744">
    <property type="protein sequence ID" value="XBS22798.1"/>
    <property type="molecule type" value="Genomic_DNA"/>
</dbReference>
<dbReference type="InterPro" id="IPR057079">
    <property type="entry name" value="IcmW-like"/>
</dbReference>
<geneLocation type="plasmid" evidence="1 2">
    <name>unnamed2</name>
</geneLocation>
<accession>A0AAU7P0L8</accession>
<name>A0AAU7P0L8_9GAMM</name>
<dbReference type="RefSeq" id="WP_305910393.1">
    <property type="nucleotide sequence ID" value="NZ_CP157744.1"/>
</dbReference>
<reference evidence="1 2" key="1">
    <citation type="journal article" date="2024" name="Microbiology">
        <title>Methylomarinum rosea sp. nov., a novel halophilic methanotrophic bacterium from the hypersaline Lake Elton.</title>
        <authorList>
            <person name="Suleimanov R.Z."/>
            <person name="Oshkin I.Y."/>
            <person name="Danilova O.V."/>
            <person name="Suzina N.E."/>
            <person name="Dedysh S.N."/>
        </authorList>
    </citation>
    <scope>NUCLEOTIDE SEQUENCE [LARGE SCALE GENOMIC DNA]</scope>
    <source>
        <strain evidence="1 2">Ch1-1</strain>
        <plasmid evidence="2">unnamed2</plasmid>
    </source>
</reference>
<gene>
    <name evidence="1" type="ORF">Q9L42_021055</name>
</gene>